<dbReference type="Pfam" id="PF00724">
    <property type="entry name" value="Oxidored_FMN"/>
    <property type="match status" value="1"/>
</dbReference>
<keyword evidence="2" id="KW-0560">Oxidoreductase</keyword>
<keyword evidence="1" id="KW-0285">Flavoprotein</keyword>
<feature type="non-terminal residue" evidence="4">
    <location>
        <position position="1"/>
    </location>
</feature>
<comment type="caution">
    <text evidence="4">The sequence shown here is derived from an EMBL/GenBank/DDBJ whole genome shotgun (WGS) entry which is preliminary data.</text>
</comment>
<accession>X0TYQ4</accession>
<proteinExistence type="predicted"/>
<dbReference type="InterPro" id="IPR051799">
    <property type="entry name" value="NADH_flavin_oxidoreductase"/>
</dbReference>
<dbReference type="GO" id="GO:0010181">
    <property type="term" value="F:FMN binding"/>
    <property type="evidence" value="ECO:0007669"/>
    <property type="project" value="InterPro"/>
</dbReference>
<dbReference type="InterPro" id="IPR001155">
    <property type="entry name" value="OxRdtase_FMN_N"/>
</dbReference>
<organism evidence="4">
    <name type="scientific">marine sediment metagenome</name>
    <dbReference type="NCBI Taxonomy" id="412755"/>
    <lineage>
        <taxon>unclassified sequences</taxon>
        <taxon>metagenomes</taxon>
        <taxon>ecological metagenomes</taxon>
    </lineage>
</organism>
<dbReference type="InterPro" id="IPR013785">
    <property type="entry name" value="Aldolase_TIM"/>
</dbReference>
<dbReference type="PANTHER" id="PTHR43656">
    <property type="entry name" value="BINDING OXIDOREDUCTASE, PUTATIVE (AFU_ORTHOLOGUE AFUA_2G08260)-RELATED"/>
    <property type="match status" value="1"/>
</dbReference>
<evidence type="ECO:0000259" key="3">
    <source>
        <dbReference type="Pfam" id="PF00724"/>
    </source>
</evidence>
<sequence>LAALLEMVRNAHRAASGTTEDLLVGLQLTHSGRFARPNESGPSPKIAYHHPILERKYTAAAAATPLTDRELEAIGENFVEAARLAQGVGFDFVDVKCCHGYLLHELLSARTRDGKYGGSFENRTRLFVRIVEDIRTACAGLMIATRVSITDIFPFSKDPQTGVGAPLGLKVTINEATLKILGIRLQKEAARAEYMGETMEPSGFTRPLSNDELRPIFGVDSNDTVTKLCRELESQGKAKKLGRRWRIAVSEMPRWTPEV</sequence>
<feature type="domain" description="NADH:flavin oxidoreductase/NADH oxidase N-terminal" evidence="3">
    <location>
        <begin position="21"/>
        <end position="153"/>
    </location>
</feature>
<feature type="non-terminal residue" evidence="4">
    <location>
        <position position="259"/>
    </location>
</feature>
<dbReference type="Gene3D" id="3.20.20.70">
    <property type="entry name" value="Aldolase class I"/>
    <property type="match status" value="1"/>
</dbReference>
<evidence type="ECO:0000256" key="2">
    <source>
        <dbReference type="ARBA" id="ARBA00023002"/>
    </source>
</evidence>
<protein>
    <recommendedName>
        <fullName evidence="3">NADH:flavin oxidoreductase/NADH oxidase N-terminal domain-containing protein</fullName>
    </recommendedName>
</protein>
<gene>
    <name evidence="4" type="ORF">S01H1_21112</name>
</gene>
<reference evidence="4" key="1">
    <citation type="journal article" date="2014" name="Front. Microbiol.">
        <title>High frequency of phylogenetically diverse reductive dehalogenase-homologous genes in deep subseafloor sedimentary metagenomes.</title>
        <authorList>
            <person name="Kawai M."/>
            <person name="Futagami T."/>
            <person name="Toyoda A."/>
            <person name="Takaki Y."/>
            <person name="Nishi S."/>
            <person name="Hori S."/>
            <person name="Arai W."/>
            <person name="Tsubouchi T."/>
            <person name="Morono Y."/>
            <person name="Uchiyama I."/>
            <person name="Ito T."/>
            <person name="Fujiyama A."/>
            <person name="Inagaki F."/>
            <person name="Takami H."/>
        </authorList>
    </citation>
    <scope>NUCLEOTIDE SEQUENCE</scope>
    <source>
        <strain evidence="4">Expedition CK06-06</strain>
    </source>
</reference>
<evidence type="ECO:0000313" key="4">
    <source>
        <dbReference type="EMBL" id="GAF92266.1"/>
    </source>
</evidence>
<dbReference type="AlphaFoldDB" id="X0TYQ4"/>
<dbReference type="EMBL" id="BARS01011652">
    <property type="protein sequence ID" value="GAF92266.1"/>
    <property type="molecule type" value="Genomic_DNA"/>
</dbReference>
<evidence type="ECO:0000256" key="1">
    <source>
        <dbReference type="ARBA" id="ARBA00022630"/>
    </source>
</evidence>
<dbReference type="PANTHER" id="PTHR43656:SF2">
    <property type="entry name" value="BINDING OXIDOREDUCTASE, PUTATIVE (AFU_ORTHOLOGUE AFUA_2G08260)-RELATED"/>
    <property type="match status" value="1"/>
</dbReference>
<dbReference type="SUPFAM" id="SSF51395">
    <property type="entry name" value="FMN-linked oxidoreductases"/>
    <property type="match status" value="1"/>
</dbReference>
<name>X0TYQ4_9ZZZZ</name>
<dbReference type="GO" id="GO:0016491">
    <property type="term" value="F:oxidoreductase activity"/>
    <property type="evidence" value="ECO:0007669"/>
    <property type="project" value="UniProtKB-KW"/>
</dbReference>